<feature type="region of interest" description="Disordered" evidence="1">
    <location>
        <begin position="294"/>
        <end position="328"/>
    </location>
</feature>
<organism evidence="3 4">
    <name type="scientific">Saitozyma podzolica</name>
    <dbReference type="NCBI Taxonomy" id="1890683"/>
    <lineage>
        <taxon>Eukaryota</taxon>
        <taxon>Fungi</taxon>
        <taxon>Dikarya</taxon>
        <taxon>Basidiomycota</taxon>
        <taxon>Agaricomycotina</taxon>
        <taxon>Tremellomycetes</taxon>
        <taxon>Tremellales</taxon>
        <taxon>Trimorphomycetaceae</taxon>
        <taxon>Saitozyma</taxon>
    </lineage>
</organism>
<evidence type="ECO:0000313" key="4">
    <source>
        <dbReference type="Proteomes" id="UP000279259"/>
    </source>
</evidence>
<feature type="signal peptide" evidence="2">
    <location>
        <begin position="1"/>
        <end position="24"/>
    </location>
</feature>
<evidence type="ECO:0000256" key="2">
    <source>
        <dbReference type="SAM" id="SignalP"/>
    </source>
</evidence>
<dbReference type="STRING" id="1890683.A0A427YX31"/>
<dbReference type="AlphaFoldDB" id="A0A427YX31"/>
<keyword evidence="2" id="KW-0732">Signal</keyword>
<comment type="caution">
    <text evidence="3">The sequence shown here is derived from an EMBL/GenBank/DDBJ whole genome shotgun (WGS) entry which is preliminary data.</text>
</comment>
<protein>
    <submittedName>
        <fullName evidence="3">Uncharacterized protein</fullName>
    </submittedName>
</protein>
<evidence type="ECO:0000313" key="3">
    <source>
        <dbReference type="EMBL" id="RSH95637.1"/>
    </source>
</evidence>
<feature type="region of interest" description="Disordered" evidence="1">
    <location>
        <begin position="54"/>
        <end position="122"/>
    </location>
</feature>
<name>A0A427YX31_9TREE</name>
<accession>A0A427YX31</accession>
<feature type="compositionally biased region" description="Basic and acidic residues" evidence="1">
    <location>
        <begin position="294"/>
        <end position="306"/>
    </location>
</feature>
<reference evidence="3 4" key="1">
    <citation type="submission" date="2018-11" db="EMBL/GenBank/DDBJ databases">
        <title>Genome sequence of Saitozyma podzolica DSM 27192.</title>
        <authorList>
            <person name="Aliyu H."/>
            <person name="Gorte O."/>
            <person name="Ochsenreither K."/>
        </authorList>
    </citation>
    <scope>NUCLEOTIDE SEQUENCE [LARGE SCALE GENOMIC DNA]</scope>
    <source>
        <strain evidence="3 4">DSM 27192</strain>
    </source>
</reference>
<sequence>MPATMRKSLLLFLALGMLASTGAAMTIPNPIHTPDPLQPGYFNRIVLIRHAEKGHGGTTIGPGPSPAQGQGDNGSDRPQRPPWGPPRGGGGRGGRGGGGQGGHGGPGGPGGPGGKMPNGLSDVGKERAQWIRTLFGASSEYNFGLIFAAPRDEVEKDTERTYATVAPLAKDLGLEINIECANAEASCIVSAIEQFAETSDADILISWKHFDLNIIATALGAPNAKQTYPGDRHPHSSLPLPILCLMLRHIFPLPVEPWKYRTRTVRVHGAEARWDRNDLIWIMQSGTIVEKRSMHCPGIDDERKDEGDPDLEVEEPRPQPQSSPVGAVPSWLGLLGRIGQVWRAQTRDLQGVSES</sequence>
<dbReference type="Proteomes" id="UP000279259">
    <property type="component" value="Unassembled WGS sequence"/>
</dbReference>
<feature type="chain" id="PRO_5019215545" evidence="2">
    <location>
        <begin position="25"/>
        <end position="355"/>
    </location>
</feature>
<feature type="compositionally biased region" description="Gly residues" evidence="1">
    <location>
        <begin position="86"/>
        <end position="116"/>
    </location>
</feature>
<dbReference type="OrthoDB" id="425925at2759"/>
<gene>
    <name evidence="3" type="ORF">EHS25_000729</name>
</gene>
<evidence type="ECO:0000256" key="1">
    <source>
        <dbReference type="SAM" id="MobiDB-lite"/>
    </source>
</evidence>
<proteinExistence type="predicted"/>
<keyword evidence="4" id="KW-1185">Reference proteome</keyword>
<dbReference type="EMBL" id="RSCD01000001">
    <property type="protein sequence ID" value="RSH95637.1"/>
    <property type="molecule type" value="Genomic_DNA"/>
</dbReference>